<name>A0ABV6VXR9_9ACTN</name>
<evidence type="ECO:0000313" key="2">
    <source>
        <dbReference type="Proteomes" id="UP001592531"/>
    </source>
</evidence>
<evidence type="ECO:0000313" key="1">
    <source>
        <dbReference type="EMBL" id="MFC1418570.1"/>
    </source>
</evidence>
<accession>A0ABV6VXR9</accession>
<dbReference type="EMBL" id="JBHFAB010000013">
    <property type="protein sequence ID" value="MFC1418570.1"/>
    <property type="molecule type" value="Genomic_DNA"/>
</dbReference>
<evidence type="ECO:0008006" key="3">
    <source>
        <dbReference type="Google" id="ProtNLM"/>
    </source>
</evidence>
<gene>
    <name evidence="1" type="ORF">ACEZDE_18295</name>
</gene>
<organism evidence="1 2">
    <name type="scientific">Streptacidiphilus cavernicola</name>
    <dbReference type="NCBI Taxonomy" id="3342716"/>
    <lineage>
        <taxon>Bacteria</taxon>
        <taxon>Bacillati</taxon>
        <taxon>Actinomycetota</taxon>
        <taxon>Actinomycetes</taxon>
        <taxon>Kitasatosporales</taxon>
        <taxon>Streptomycetaceae</taxon>
        <taxon>Streptacidiphilus</taxon>
    </lineage>
</organism>
<comment type="caution">
    <text evidence="1">The sequence shown here is derived from an EMBL/GenBank/DDBJ whole genome shotgun (WGS) entry which is preliminary data.</text>
</comment>
<protein>
    <recommendedName>
        <fullName evidence="3">HNH endonuclease</fullName>
    </recommendedName>
</protein>
<sequence length="98" mass="10634">MTGDRTYDLTSADLTRQLADLGDDEPAERFDYDLCAALVGWAEVTRGTDRDAAGQLRWATSKGSSSHTLSASQADRLTHLLNLDTAVVLAHRAAAREE</sequence>
<reference evidence="1 2" key="1">
    <citation type="submission" date="2024-09" db="EMBL/GenBank/DDBJ databases">
        <authorList>
            <person name="Lee S.D."/>
        </authorList>
    </citation>
    <scope>NUCLEOTIDE SEQUENCE [LARGE SCALE GENOMIC DNA]</scope>
    <source>
        <strain evidence="1 2">N8-3</strain>
    </source>
</reference>
<dbReference type="Proteomes" id="UP001592531">
    <property type="component" value="Unassembled WGS sequence"/>
</dbReference>
<dbReference type="RefSeq" id="WP_380537366.1">
    <property type="nucleotide sequence ID" value="NZ_JBHFAB010000013.1"/>
</dbReference>
<proteinExistence type="predicted"/>
<keyword evidence="2" id="KW-1185">Reference proteome</keyword>